<dbReference type="InterPro" id="IPR048634">
    <property type="entry name" value="SecD_SecF_C"/>
</dbReference>
<feature type="transmembrane region" description="Helical" evidence="9">
    <location>
        <begin position="121"/>
        <end position="140"/>
    </location>
</feature>
<evidence type="ECO:0000256" key="3">
    <source>
        <dbReference type="ARBA" id="ARBA00022475"/>
    </source>
</evidence>
<comment type="similarity">
    <text evidence="9">Belongs to the SecD/SecF family. SecF subfamily.</text>
</comment>
<keyword evidence="2 9" id="KW-0813">Transport</keyword>
<feature type="transmembrane region" description="Helical" evidence="9">
    <location>
        <begin position="12"/>
        <end position="32"/>
    </location>
</feature>
<dbReference type="HAMAP" id="MF_01464_A">
    <property type="entry name" value="SecF_A"/>
    <property type="match status" value="1"/>
</dbReference>
<comment type="function">
    <text evidence="9">Involved in protein export.</text>
</comment>
<dbReference type="Gene3D" id="1.20.1640.10">
    <property type="entry name" value="Multidrug efflux transporter AcrB transmembrane domain"/>
    <property type="match status" value="1"/>
</dbReference>
<evidence type="ECO:0000313" key="13">
    <source>
        <dbReference type="Proteomes" id="UP000732619"/>
    </source>
</evidence>
<evidence type="ECO:0000256" key="4">
    <source>
        <dbReference type="ARBA" id="ARBA00022692"/>
    </source>
</evidence>
<dbReference type="EMBL" id="SUTG01000002">
    <property type="protein sequence ID" value="MBE6511636.1"/>
    <property type="molecule type" value="Genomic_DNA"/>
</dbReference>
<dbReference type="PANTHER" id="PTHR30081:SF8">
    <property type="entry name" value="PROTEIN TRANSLOCASE SUBUNIT SECF"/>
    <property type="match status" value="1"/>
</dbReference>
<evidence type="ECO:0000259" key="11">
    <source>
        <dbReference type="Pfam" id="PF02355"/>
    </source>
</evidence>
<keyword evidence="4 9" id="KW-0812">Transmembrane</keyword>
<name>A0A8T3VUE0_METOL</name>
<comment type="subcellular location">
    <subcellularLocation>
        <location evidence="1 9">Cell membrane</location>
        <topology evidence="1 9">Multi-pass membrane protein</topology>
    </subcellularLocation>
</comment>
<evidence type="ECO:0000313" key="12">
    <source>
        <dbReference type="EMBL" id="MBE6511636.1"/>
    </source>
</evidence>
<dbReference type="Proteomes" id="UP000732619">
    <property type="component" value="Unassembled WGS sequence"/>
</dbReference>
<dbReference type="SUPFAM" id="SSF82866">
    <property type="entry name" value="Multidrug efflux transporter AcrB transmembrane domain"/>
    <property type="match status" value="1"/>
</dbReference>
<feature type="compositionally biased region" description="Basic and acidic residues" evidence="10">
    <location>
        <begin position="298"/>
        <end position="314"/>
    </location>
</feature>
<dbReference type="Pfam" id="PF07549">
    <property type="entry name" value="Sec_GG"/>
    <property type="match status" value="1"/>
</dbReference>
<evidence type="ECO:0000256" key="1">
    <source>
        <dbReference type="ARBA" id="ARBA00004651"/>
    </source>
</evidence>
<evidence type="ECO:0000256" key="2">
    <source>
        <dbReference type="ARBA" id="ARBA00022448"/>
    </source>
</evidence>
<reference evidence="12" key="1">
    <citation type="submission" date="2019-04" db="EMBL/GenBank/DDBJ databases">
        <title>Evolution of Biomass-Degrading Anaerobic Consortia Revealed by Metagenomics.</title>
        <authorList>
            <person name="Peng X."/>
        </authorList>
    </citation>
    <scope>NUCLEOTIDE SEQUENCE</scope>
    <source>
        <strain evidence="12">SIG14</strain>
    </source>
</reference>
<dbReference type="InterPro" id="IPR022813">
    <property type="entry name" value="SecD/SecF_arch_bac"/>
</dbReference>
<feature type="compositionally biased region" description="Basic and acidic residues" evidence="10">
    <location>
        <begin position="327"/>
        <end position="340"/>
    </location>
</feature>
<dbReference type="InterPro" id="IPR022646">
    <property type="entry name" value="SecD/SecF_CS"/>
</dbReference>
<keyword evidence="3 9" id="KW-1003">Cell membrane</keyword>
<evidence type="ECO:0000256" key="10">
    <source>
        <dbReference type="SAM" id="MobiDB-lite"/>
    </source>
</evidence>
<keyword evidence="5 9" id="KW-0653">Protein transport</keyword>
<evidence type="ECO:0000256" key="7">
    <source>
        <dbReference type="ARBA" id="ARBA00023010"/>
    </source>
</evidence>
<feature type="transmembrane region" description="Helical" evidence="9">
    <location>
        <begin position="249"/>
        <end position="274"/>
    </location>
</feature>
<feature type="compositionally biased region" description="Basic residues" evidence="10">
    <location>
        <begin position="350"/>
        <end position="381"/>
    </location>
</feature>
<accession>A0A8T3VUE0</accession>
<dbReference type="GO" id="GO:0065002">
    <property type="term" value="P:intracellular protein transmembrane transport"/>
    <property type="evidence" value="ECO:0007669"/>
    <property type="project" value="UniProtKB-UniRule"/>
</dbReference>
<dbReference type="InterPro" id="IPR024921">
    <property type="entry name" value="SecF_arc"/>
</dbReference>
<evidence type="ECO:0000256" key="6">
    <source>
        <dbReference type="ARBA" id="ARBA00022989"/>
    </source>
</evidence>
<keyword evidence="6 9" id="KW-1133">Transmembrane helix</keyword>
<organism evidence="12 13">
    <name type="scientific">Methanobrevibacter olleyae</name>
    <dbReference type="NCBI Taxonomy" id="294671"/>
    <lineage>
        <taxon>Archaea</taxon>
        <taxon>Methanobacteriati</taxon>
        <taxon>Methanobacteriota</taxon>
        <taxon>Methanomada group</taxon>
        <taxon>Methanobacteria</taxon>
        <taxon>Methanobacteriales</taxon>
        <taxon>Methanobacteriaceae</taxon>
        <taxon>Methanobrevibacter</taxon>
    </lineage>
</organism>
<evidence type="ECO:0000256" key="9">
    <source>
        <dbReference type="HAMAP-Rule" id="MF_01464"/>
    </source>
</evidence>
<sequence length="381" mass="41756">MLEKMMENHKILIAIPIILALLSLVLIGFNGLEQGVDLKGGSQAELQLLGSVSPSELEDTLDAKLNTNNIKVTNNGNNKVTVELENNINSSTFTSAINGKAKVISYNEIGPVLSEEAMGQIYIAMIFAFLFMAITVFVVFREPIPSVAIILAALCDILIALGGMSIFKIPLSIASVGALLMLIGYSVDTDILLTTRLLKRREGTVEERAKNAMYTGLTMSFAAIAAMGILFAVTKIIMPEATTLSNISAVLVIGLIGDILSTWLMNLGILKTYIDWKQSKKQEKYDVGSSSSRNKSSKSKEESSDKESKLSLKDKLKRKTEVEDDEVMSKIQEELEKIDNMEEVEENIPKSKKSSNKKSNKKQKTKGNKRKAKKKKGKGGK</sequence>
<feature type="transmembrane region" description="Helical" evidence="9">
    <location>
        <begin position="173"/>
        <end position="193"/>
    </location>
</feature>
<keyword evidence="7 9" id="KW-0811">Translocation</keyword>
<proteinExistence type="inferred from homology"/>
<evidence type="ECO:0000256" key="8">
    <source>
        <dbReference type="ARBA" id="ARBA00023136"/>
    </source>
</evidence>
<keyword evidence="8 9" id="KW-0472">Membrane</keyword>
<dbReference type="AlphaFoldDB" id="A0A8T3VUE0"/>
<feature type="region of interest" description="Disordered" evidence="10">
    <location>
        <begin position="284"/>
        <end position="381"/>
    </location>
</feature>
<evidence type="ECO:0000256" key="5">
    <source>
        <dbReference type="ARBA" id="ARBA00022927"/>
    </source>
</evidence>
<feature type="transmembrane region" description="Helical" evidence="9">
    <location>
        <begin position="147"/>
        <end position="167"/>
    </location>
</feature>
<feature type="transmembrane region" description="Helical" evidence="9">
    <location>
        <begin position="214"/>
        <end position="237"/>
    </location>
</feature>
<dbReference type="Pfam" id="PF02355">
    <property type="entry name" value="SecD_SecF_C"/>
    <property type="match status" value="1"/>
</dbReference>
<comment type="caution">
    <text evidence="12">The sequence shown here is derived from an EMBL/GenBank/DDBJ whole genome shotgun (WGS) entry which is preliminary data.</text>
</comment>
<gene>
    <name evidence="9" type="primary">secF</name>
    <name evidence="12" type="ORF">E7Z75_00595</name>
</gene>
<comment type="subunit">
    <text evidence="9">Part of the protein translocation apparatus. Forms a complex with SecD.</text>
</comment>
<dbReference type="PANTHER" id="PTHR30081">
    <property type="entry name" value="PROTEIN-EXPORT MEMBRANE PROTEIN SEC"/>
    <property type="match status" value="1"/>
</dbReference>
<dbReference type="GO" id="GO:0005886">
    <property type="term" value="C:plasma membrane"/>
    <property type="evidence" value="ECO:0007669"/>
    <property type="project" value="UniProtKB-SubCell"/>
</dbReference>
<protein>
    <recommendedName>
        <fullName evidence="9">Protein-export membrane protein SecF</fullName>
    </recommendedName>
</protein>
<dbReference type="NCBIfam" id="NF006353">
    <property type="entry name" value="PRK08578.1-1"/>
    <property type="match status" value="1"/>
</dbReference>
<feature type="domain" description="Protein export membrane protein SecD/SecF C-terminal" evidence="11">
    <location>
        <begin position="95"/>
        <end position="274"/>
    </location>
</feature>
<dbReference type="GO" id="GO:0006605">
    <property type="term" value="P:protein targeting"/>
    <property type="evidence" value="ECO:0007669"/>
    <property type="project" value="UniProtKB-UniRule"/>
</dbReference>